<sequence>MAETRLPLVALLPAAPSVAESFVRCIVTGLMALGCALTAASSSAAFGDIFVCALCDRLQTPLSLFSRRCPYRVHS</sequence>
<evidence type="ECO:0000313" key="1">
    <source>
        <dbReference type="EMBL" id="OMJ24113.1"/>
    </source>
</evidence>
<accession>A0A1R1YB43</accession>
<organism evidence="1 2">
    <name type="scientific">Smittium culicis</name>
    <dbReference type="NCBI Taxonomy" id="133412"/>
    <lineage>
        <taxon>Eukaryota</taxon>
        <taxon>Fungi</taxon>
        <taxon>Fungi incertae sedis</taxon>
        <taxon>Zoopagomycota</taxon>
        <taxon>Kickxellomycotina</taxon>
        <taxon>Harpellomycetes</taxon>
        <taxon>Harpellales</taxon>
        <taxon>Legeriomycetaceae</taxon>
        <taxon>Smittium</taxon>
    </lineage>
</organism>
<dbReference type="AlphaFoldDB" id="A0A1R1YB43"/>
<keyword evidence="2" id="KW-1185">Reference proteome</keyword>
<reference evidence="1 2" key="1">
    <citation type="submission" date="2017-01" db="EMBL/GenBank/DDBJ databases">
        <authorList>
            <person name="Mah S.A."/>
            <person name="Swanson W.J."/>
            <person name="Moy G.W."/>
            <person name="Vacquier V.D."/>
        </authorList>
    </citation>
    <scope>NUCLEOTIDE SEQUENCE [LARGE SCALE GENOMIC DNA]</scope>
    <source>
        <strain evidence="1 2">GSMNP</strain>
    </source>
</reference>
<dbReference type="Proteomes" id="UP000187283">
    <property type="component" value="Unassembled WGS sequence"/>
</dbReference>
<evidence type="ECO:0000313" key="2">
    <source>
        <dbReference type="Proteomes" id="UP000187283"/>
    </source>
</evidence>
<dbReference type="PROSITE" id="PS51257">
    <property type="entry name" value="PROKAR_LIPOPROTEIN"/>
    <property type="match status" value="1"/>
</dbReference>
<protein>
    <submittedName>
        <fullName evidence="1">Uncharacterized protein</fullName>
    </submittedName>
</protein>
<comment type="caution">
    <text evidence="1">The sequence shown here is derived from an EMBL/GenBank/DDBJ whole genome shotgun (WGS) entry which is preliminary data.</text>
</comment>
<gene>
    <name evidence="1" type="ORF">AYI70_g1805</name>
</gene>
<proteinExistence type="predicted"/>
<name>A0A1R1YB43_9FUNG</name>
<dbReference type="EMBL" id="LSSN01000408">
    <property type="protein sequence ID" value="OMJ24113.1"/>
    <property type="molecule type" value="Genomic_DNA"/>
</dbReference>